<evidence type="ECO:0000313" key="2">
    <source>
        <dbReference type="Proteomes" id="UP000613011"/>
    </source>
</evidence>
<dbReference type="Proteomes" id="UP000613011">
    <property type="component" value="Unassembled WGS sequence"/>
</dbReference>
<keyword evidence="2" id="KW-1185">Reference proteome</keyword>
<organism evidence="1 2">
    <name type="scientific">Ramlibacter aurantiacus</name>
    <dbReference type="NCBI Taxonomy" id="2801330"/>
    <lineage>
        <taxon>Bacteria</taxon>
        <taxon>Pseudomonadati</taxon>
        <taxon>Pseudomonadota</taxon>
        <taxon>Betaproteobacteria</taxon>
        <taxon>Burkholderiales</taxon>
        <taxon>Comamonadaceae</taxon>
        <taxon>Ramlibacter</taxon>
    </lineage>
</organism>
<name>A0A936ZS73_9BURK</name>
<evidence type="ECO:0000313" key="1">
    <source>
        <dbReference type="EMBL" id="MBL0422508.1"/>
    </source>
</evidence>
<gene>
    <name evidence="1" type="ORF">JI739_19335</name>
</gene>
<reference evidence="1" key="1">
    <citation type="submission" date="2021-01" db="EMBL/GenBank/DDBJ databases">
        <title>Ramlibacter sp. strain AW1 16S ribosomal RNA gene Genome sequencing and assembly.</title>
        <authorList>
            <person name="Kang M."/>
        </authorList>
    </citation>
    <scope>NUCLEOTIDE SEQUENCE</scope>
    <source>
        <strain evidence="1">AW1</strain>
    </source>
</reference>
<dbReference type="EMBL" id="JAEQNA010000008">
    <property type="protein sequence ID" value="MBL0422508.1"/>
    <property type="molecule type" value="Genomic_DNA"/>
</dbReference>
<comment type="caution">
    <text evidence="1">The sequence shown here is derived from an EMBL/GenBank/DDBJ whole genome shotgun (WGS) entry which is preliminary data.</text>
</comment>
<dbReference type="AlphaFoldDB" id="A0A936ZS73"/>
<proteinExistence type="predicted"/>
<accession>A0A936ZS73</accession>
<protein>
    <submittedName>
        <fullName evidence="1">Uncharacterized protein</fullName>
    </submittedName>
</protein>
<sequence length="411" mass="45257">MKPLSYPDILLGLPVDETLTTFLTRAGLPLPEGFAWSDDAACTKRLIAAIQACPDQGVRDRIAAGLHTSAQLSGQSGKQALFQAARADSAVLLALIQCRSDMHRAFWMFVHQPLLFEQAGDIEYADQYIPQAQQHDVGVQLPVRRDAESLADFCAAIKAFYQQELGCGEVCIAHLMDRASGTQLLSVHAKDLATQRVEFDGTELQRRVGSPTIHMVLEYSETTGVVRTVIKGGAKYQQMLVDAFAIHLLGVDQVHAERIKQPTLDLTGLRLGFQVPQALDDGFLTLQVKSLTMLAPDRSFKVELTAMASADHACVTELAADHFPSDNPLQRGWEIQAARINLYYPPEAGRSRGKVIAVEVTRRGRLNLHKYDEKLRAQLEGYLIELGIMQPQQRLSPQVVAPVELVGVAVE</sequence>